<sequence>MDAKNPEIDPDAVWHRSGGGTGGVEVAYLSSGYVGLRDAKNPGGPTLIFTPAEWTAFVAGARDGEFNRPSA</sequence>
<evidence type="ECO:0000259" key="1">
    <source>
        <dbReference type="Pfam" id="PF04149"/>
    </source>
</evidence>
<name>A0A7K0DFR7_9NOCA</name>
<dbReference type="InterPro" id="IPR007278">
    <property type="entry name" value="DUF397"/>
</dbReference>
<proteinExistence type="predicted"/>
<protein>
    <recommendedName>
        <fullName evidence="1">DUF397 domain-containing protein</fullName>
    </recommendedName>
</protein>
<accession>A0A7K0DFR7</accession>
<comment type="caution">
    <text evidence="2">The sequence shown here is derived from an EMBL/GenBank/DDBJ whole genome shotgun (WGS) entry which is preliminary data.</text>
</comment>
<dbReference type="EMBL" id="WEGI01000001">
    <property type="protein sequence ID" value="MQY24653.1"/>
    <property type="molecule type" value="Genomic_DNA"/>
</dbReference>
<evidence type="ECO:0000313" key="2">
    <source>
        <dbReference type="EMBL" id="MQY24653.1"/>
    </source>
</evidence>
<dbReference type="RefSeq" id="WP_319942388.1">
    <property type="nucleotide sequence ID" value="NZ_WEGI01000001.1"/>
</dbReference>
<evidence type="ECO:0000313" key="3">
    <source>
        <dbReference type="Proteomes" id="UP000431401"/>
    </source>
</evidence>
<dbReference type="Proteomes" id="UP000431401">
    <property type="component" value="Unassembled WGS sequence"/>
</dbReference>
<dbReference type="Pfam" id="PF04149">
    <property type="entry name" value="DUF397"/>
    <property type="match status" value="1"/>
</dbReference>
<feature type="domain" description="DUF397" evidence="1">
    <location>
        <begin position="16"/>
        <end position="62"/>
    </location>
</feature>
<keyword evidence="3" id="KW-1185">Reference proteome</keyword>
<reference evidence="2 3" key="1">
    <citation type="submission" date="2019-10" db="EMBL/GenBank/DDBJ databases">
        <title>Nocardia macrotermitis sp. nov. and Nocardia aurantia sp. nov., isolated from the gut of fungus growing-termite Macrotermes natalensis.</title>
        <authorList>
            <person name="Benndorf R."/>
            <person name="Schwitalla J."/>
            <person name="Martin K."/>
            <person name="De Beer W."/>
            <person name="Kaster A.-K."/>
            <person name="Vollmers J."/>
            <person name="Poulsen M."/>
            <person name="Beemelmanns C."/>
        </authorList>
    </citation>
    <scope>NUCLEOTIDE SEQUENCE [LARGE SCALE GENOMIC DNA]</scope>
    <source>
        <strain evidence="2 3">RB56</strain>
    </source>
</reference>
<organism evidence="2 3">
    <name type="scientific">Nocardia aurantia</name>
    <dbReference type="NCBI Taxonomy" id="2585199"/>
    <lineage>
        <taxon>Bacteria</taxon>
        <taxon>Bacillati</taxon>
        <taxon>Actinomycetota</taxon>
        <taxon>Actinomycetes</taxon>
        <taxon>Mycobacteriales</taxon>
        <taxon>Nocardiaceae</taxon>
        <taxon>Nocardia</taxon>
    </lineage>
</organism>
<gene>
    <name evidence="2" type="ORF">NRB56_02020</name>
</gene>
<dbReference type="AlphaFoldDB" id="A0A7K0DFR7"/>